<gene>
    <name evidence="2" type="ORF">LCGC14_2178480</name>
</gene>
<accession>A0A0F9G0I3</accession>
<feature type="region of interest" description="Disordered" evidence="1">
    <location>
        <begin position="1"/>
        <end position="59"/>
    </location>
</feature>
<reference evidence="2" key="1">
    <citation type="journal article" date="2015" name="Nature">
        <title>Complex archaea that bridge the gap between prokaryotes and eukaryotes.</title>
        <authorList>
            <person name="Spang A."/>
            <person name="Saw J.H."/>
            <person name="Jorgensen S.L."/>
            <person name="Zaremba-Niedzwiedzka K."/>
            <person name="Martijn J."/>
            <person name="Lind A.E."/>
            <person name="van Eijk R."/>
            <person name="Schleper C."/>
            <person name="Guy L."/>
            <person name="Ettema T.J."/>
        </authorList>
    </citation>
    <scope>NUCLEOTIDE SEQUENCE</scope>
</reference>
<name>A0A0F9G0I3_9ZZZZ</name>
<dbReference type="AlphaFoldDB" id="A0A0F9G0I3"/>
<feature type="compositionally biased region" description="Basic and acidic residues" evidence="1">
    <location>
        <begin position="1"/>
        <end position="19"/>
    </location>
</feature>
<protein>
    <submittedName>
        <fullName evidence="2">Uncharacterized protein</fullName>
    </submittedName>
</protein>
<proteinExistence type="predicted"/>
<dbReference type="EMBL" id="LAZR01028280">
    <property type="protein sequence ID" value="KKL63100.1"/>
    <property type="molecule type" value="Genomic_DNA"/>
</dbReference>
<organism evidence="2">
    <name type="scientific">marine sediment metagenome</name>
    <dbReference type="NCBI Taxonomy" id="412755"/>
    <lineage>
        <taxon>unclassified sequences</taxon>
        <taxon>metagenomes</taxon>
        <taxon>ecological metagenomes</taxon>
    </lineage>
</organism>
<sequence length="59" mass="6321">MLDIHVLMESRRRDGRKESISPGSPWGLPPDADASPLLYPPSSSTDTKAASVCAKEQAP</sequence>
<evidence type="ECO:0000256" key="1">
    <source>
        <dbReference type="SAM" id="MobiDB-lite"/>
    </source>
</evidence>
<comment type="caution">
    <text evidence="2">The sequence shown here is derived from an EMBL/GenBank/DDBJ whole genome shotgun (WGS) entry which is preliminary data.</text>
</comment>
<evidence type="ECO:0000313" key="2">
    <source>
        <dbReference type="EMBL" id="KKL63100.1"/>
    </source>
</evidence>